<name>A0A839SZG2_AZOMA</name>
<feature type="domain" description="Beta-lactamase-related" evidence="1">
    <location>
        <begin position="25"/>
        <end position="371"/>
    </location>
</feature>
<dbReference type="Gene3D" id="3.40.710.10">
    <property type="entry name" value="DD-peptidase/beta-lactamase superfamily"/>
    <property type="match status" value="1"/>
</dbReference>
<evidence type="ECO:0000313" key="3">
    <source>
        <dbReference type="Proteomes" id="UP000549250"/>
    </source>
</evidence>
<dbReference type="Proteomes" id="UP000549250">
    <property type="component" value="Unassembled WGS sequence"/>
</dbReference>
<evidence type="ECO:0000313" key="2">
    <source>
        <dbReference type="EMBL" id="MBB3102278.1"/>
    </source>
</evidence>
<protein>
    <submittedName>
        <fullName evidence="2">CubicO group peptidase (Beta-lactamase class C family)</fullName>
    </submittedName>
</protein>
<reference evidence="2 3" key="1">
    <citation type="submission" date="2020-08" db="EMBL/GenBank/DDBJ databases">
        <title>Genomic Encyclopedia of Type Strains, Phase III (KMG-III): the genomes of soil and plant-associated and newly described type strains.</title>
        <authorList>
            <person name="Whitman W."/>
        </authorList>
    </citation>
    <scope>NUCLEOTIDE SEQUENCE [LARGE SCALE GENOMIC DNA]</scope>
    <source>
        <strain evidence="2 3">CECT 4462</strain>
    </source>
</reference>
<gene>
    <name evidence="2" type="ORF">FHR87_000651</name>
</gene>
<comment type="caution">
    <text evidence="2">The sequence shown here is derived from an EMBL/GenBank/DDBJ whole genome shotgun (WGS) entry which is preliminary data.</text>
</comment>
<dbReference type="Pfam" id="PF00144">
    <property type="entry name" value="Beta-lactamase"/>
    <property type="match status" value="1"/>
</dbReference>
<dbReference type="PANTHER" id="PTHR43319">
    <property type="entry name" value="BETA-LACTAMASE-RELATED"/>
    <property type="match status" value="1"/>
</dbReference>
<dbReference type="SUPFAM" id="SSF56601">
    <property type="entry name" value="beta-lactamase/transpeptidase-like"/>
    <property type="match status" value="1"/>
</dbReference>
<dbReference type="InterPro" id="IPR052907">
    <property type="entry name" value="Beta-lactamase/esterase"/>
</dbReference>
<dbReference type="AlphaFoldDB" id="A0A839SZG2"/>
<keyword evidence="3" id="KW-1185">Reference proteome</keyword>
<accession>A0A839SZG2</accession>
<organism evidence="2 3">
    <name type="scientific">Azomonas macrocytogenes</name>
    <name type="common">Azotobacter macrocytogenes</name>
    <dbReference type="NCBI Taxonomy" id="69962"/>
    <lineage>
        <taxon>Bacteria</taxon>
        <taxon>Pseudomonadati</taxon>
        <taxon>Pseudomonadota</taxon>
        <taxon>Gammaproteobacteria</taxon>
        <taxon>Pseudomonadales</taxon>
        <taxon>Pseudomonadaceae</taxon>
        <taxon>Azomonas</taxon>
    </lineage>
</organism>
<dbReference type="InterPro" id="IPR001466">
    <property type="entry name" value="Beta-lactam-related"/>
</dbReference>
<sequence>MQIQGYFDLRFESVKDVFAASFNGNGQRGGAICVKVGGETVIDLWAGTADNAGERAWDSDTLVNLFSCTKTFTGVAALQLVAEGKLELDAPVARIWPEFGVNGKERITLRQLLCHRAGVPALREVLPAAALFDWTAMTTALASEHPWWTPGEGQGYAPLAYGWLLGELIRRIDGKEPGKAIMARVAEPFGLDFHLGLSDADISRVAYLVRGRNDFGDAGAQRLMKTIQSDPTSLSGRAFNNPPGLMNSGNKPEWLRFTQPAANGHANARAVAGFYDALLHERLLDRALLAEMTREHSLGEDRTLLAHTRFGLGCWLDQPQANATFGLGPQSFGHPGAGGCLGFADPERDVAFGYVTNTLGPYVLMDPRAQELARAVGCCLA</sequence>
<evidence type="ECO:0000259" key="1">
    <source>
        <dbReference type="Pfam" id="PF00144"/>
    </source>
</evidence>
<dbReference type="PANTHER" id="PTHR43319:SF3">
    <property type="entry name" value="BETA-LACTAMASE-RELATED DOMAIN-CONTAINING PROTEIN"/>
    <property type="match status" value="1"/>
</dbReference>
<dbReference type="InterPro" id="IPR012338">
    <property type="entry name" value="Beta-lactam/transpept-like"/>
</dbReference>
<dbReference type="EMBL" id="JACHXI010000002">
    <property type="protein sequence ID" value="MBB3102278.1"/>
    <property type="molecule type" value="Genomic_DNA"/>
</dbReference>
<dbReference type="RefSeq" id="WP_183165278.1">
    <property type="nucleotide sequence ID" value="NZ_JACHXI010000002.1"/>
</dbReference>
<proteinExistence type="predicted"/>